<name>A0ABP8XQR7_9MICO</name>
<comment type="similarity">
    <text evidence="7 10">Belongs to the fluoride channel Fluc/FEX (TC 1.A.43) family.</text>
</comment>
<feature type="transmembrane region" description="Helical" evidence="10">
    <location>
        <begin position="96"/>
        <end position="119"/>
    </location>
</feature>
<evidence type="ECO:0000256" key="6">
    <source>
        <dbReference type="ARBA" id="ARBA00023303"/>
    </source>
</evidence>
<dbReference type="Pfam" id="PF02537">
    <property type="entry name" value="CRCB"/>
    <property type="match status" value="1"/>
</dbReference>
<keyword evidence="2 10" id="KW-1003">Cell membrane</keyword>
<dbReference type="EMBL" id="BAABLO010000001">
    <property type="protein sequence ID" value="GAA4712509.1"/>
    <property type="molecule type" value="Genomic_DNA"/>
</dbReference>
<comment type="caution">
    <text evidence="11">The sequence shown here is derived from an EMBL/GenBank/DDBJ whole genome shotgun (WGS) entry which is preliminary data.</text>
</comment>
<keyword evidence="5 10" id="KW-0472">Membrane</keyword>
<dbReference type="PANTHER" id="PTHR28259">
    <property type="entry name" value="FLUORIDE EXPORT PROTEIN 1-RELATED"/>
    <property type="match status" value="1"/>
</dbReference>
<dbReference type="PANTHER" id="PTHR28259:SF1">
    <property type="entry name" value="FLUORIDE EXPORT PROTEIN 1-RELATED"/>
    <property type="match status" value="1"/>
</dbReference>
<dbReference type="Proteomes" id="UP001500556">
    <property type="component" value="Unassembled WGS sequence"/>
</dbReference>
<comment type="activity regulation">
    <text evidence="10">Na(+) is not transported, but it plays an essential structural role and its presence is essential for fluoride channel function.</text>
</comment>
<gene>
    <name evidence="10 11" type="primary">crcB</name>
    <name evidence="10" type="synonym">fluC</name>
    <name evidence="11" type="ORF">GCM10025782_05760</name>
</gene>
<evidence type="ECO:0000256" key="10">
    <source>
        <dbReference type="HAMAP-Rule" id="MF_00454"/>
    </source>
</evidence>
<comment type="subcellular location">
    <subcellularLocation>
        <location evidence="1 10">Cell membrane</location>
        <topology evidence="1 10">Multi-pass membrane protein</topology>
    </subcellularLocation>
</comment>
<evidence type="ECO:0000256" key="7">
    <source>
        <dbReference type="ARBA" id="ARBA00035120"/>
    </source>
</evidence>
<protein>
    <recommendedName>
        <fullName evidence="10">Fluoride-specific ion channel FluC</fullName>
    </recommendedName>
</protein>
<keyword evidence="12" id="KW-1185">Reference proteome</keyword>
<proteinExistence type="inferred from homology"/>
<keyword evidence="10" id="KW-0915">Sodium</keyword>
<feature type="transmembrane region" description="Helical" evidence="10">
    <location>
        <begin position="35"/>
        <end position="56"/>
    </location>
</feature>
<feature type="binding site" evidence="10">
    <location>
        <position position="73"/>
    </location>
    <ligand>
        <name>Na(+)</name>
        <dbReference type="ChEBI" id="CHEBI:29101"/>
        <note>structural</note>
    </ligand>
</feature>
<evidence type="ECO:0000256" key="9">
    <source>
        <dbReference type="ARBA" id="ARBA00049940"/>
    </source>
</evidence>
<dbReference type="RefSeq" id="WP_345501041.1">
    <property type="nucleotide sequence ID" value="NZ_BAABLO010000001.1"/>
</dbReference>
<keyword evidence="10" id="KW-0479">Metal-binding</keyword>
<evidence type="ECO:0000313" key="12">
    <source>
        <dbReference type="Proteomes" id="UP001500556"/>
    </source>
</evidence>
<keyword evidence="10" id="KW-0813">Transport</keyword>
<keyword evidence="10" id="KW-0406">Ion transport</keyword>
<accession>A0ABP8XQR7</accession>
<keyword evidence="4 10" id="KW-1133">Transmembrane helix</keyword>
<dbReference type="InterPro" id="IPR003691">
    <property type="entry name" value="FluC"/>
</dbReference>
<feature type="transmembrane region" description="Helical" evidence="10">
    <location>
        <begin position="62"/>
        <end position="89"/>
    </location>
</feature>
<evidence type="ECO:0000256" key="1">
    <source>
        <dbReference type="ARBA" id="ARBA00004651"/>
    </source>
</evidence>
<comment type="function">
    <text evidence="9 10">Fluoride-specific ion channel. Important for reducing fluoride concentration in the cell, thus reducing its toxicity.</text>
</comment>
<keyword evidence="3 10" id="KW-0812">Transmembrane</keyword>
<feature type="binding site" evidence="10">
    <location>
        <position position="76"/>
    </location>
    <ligand>
        <name>Na(+)</name>
        <dbReference type="ChEBI" id="CHEBI:29101"/>
        <note>structural</note>
    </ligand>
</feature>
<evidence type="ECO:0000313" key="11">
    <source>
        <dbReference type="EMBL" id="GAA4712509.1"/>
    </source>
</evidence>
<comment type="catalytic activity">
    <reaction evidence="8">
        <text>fluoride(in) = fluoride(out)</text>
        <dbReference type="Rhea" id="RHEA:76159"/>
        <dbReference type="ChEBI" id="CHEBI:17051"/>
    </reaction>
    <physiologicalReaction direction="left-to-right" evidence="8">
        <dbReference type="Rhea" id="RHEA:76160"/>
    </physiologicalReaction>
</comment>
<evidence type="ECO:0000256" key="3">
    <source>
        <dbReference type="ARBA" id="ARBA00022692"/>
    </source>
</evidence>
<organism evidence="11 12">
    <name type="scientific">Pedococcus ginsenosidimutans</name>
    <dbReference type="NCBI Taxonomy" id="490570"/>
    <lineage>
        <taxon>Bacteria</taxon>
        <taxon>Bacillati</taxon>
        <taxon>Actinomycetota</taxon>
        <taxon>Actinomycetes</taxon>
        <taxon>Micrococcales</taxon>
        <taxon>Intrasporangiaceae</taxon>
        <taxon>Pedococcus</taxon>
    </lineage>
</organism>
<evidence type="ECO:0000256" key="4">
    <source>
        <dbReference type="ARBA" id="ARBA00022989"/>
    </source>
</evidence>
<sequence length="121" mass="12679">MTLTSALLVALGASVGAPLRFLVDRWARRHSRAGTTLGTLIVNLVGSFLLGVVAGLPDATSWVLPLVGIGFCGALTTFSTLAFELWVFLERREWKPFAATLGISLGAGLPAVWLGWAVAAG</sequence>
<reference evidence="12" key="1">
    <citation type="journal article" date="2019" name="Int. J. Syst. Evol. Microbiol.">
        <title>The Global Catalogue of Microorganisms (GCM) 10K type strain sequencing project: providing services to taxonomists for standard genome sequencing and annotation.</title>
        <authorList>
            <consortium name="The Broad Institute Genomics Platform"/>
            <consortium name="The Broad Institute Genome Sequencing Center for Infectious Disease"/>
            <person name="Wu L."/>
            <person name="Ma J."/>
        </authorList>
    </citation>
    <scope>NUCLEOTIDE SEQUENCE [LARGE SCALE GENOMIC DNA]</scope>
    <source>
        <strain evidence="12">JCM 18961</strain>
    </source>
</reference>
<evidence type="ECO:0000256" key="5">
    <source>
        <dbReference type="ARBA" id="ARBA00023136"/>
    </source>
</evidence>
<feature type="transmembrane region" description="Helical" evidence="10">
    <location>
        <begin position="6"/>
        <end position="23"/>
    </location>
</feature>
<evidence type="ECO:0000256" key="8">
    <source>
        <dbReference type="ARBA" id="ARBA00035585"/>
    </source>
</evidence>
<keyword evidence="6 10" id="KW-0407">Ion channel</keyword>
<dbReference type="HAMAP" id="MF_00454">
    <property type="entry name" value="FluC"/>
    <property type="match status" value="1"/>
</dbReference>
<evidence type="ECO:0000256" key="2">
    <source>
        <dbReference type="ARBA" id="ARBA00022475"/>
    </source>
</evidence>